<evidence type="ECO:0000256" key="7">
    <source>
        <dbReference type="RuleBase" id="RU003942"/>
    </source>
</evidence>
<dbReference type="PANTHER" id="PTHR30561:SF1">
    <property type="entry name" value="MULTIDRUG TRANSPORTER EMRE"/>
    <property type="match status" value="1"/>
</dbReference>
<comment type="similarity">
    <text evidence="7">Belongs to the drug/metabolite transporter (DMT) superfamily. Small multidrug resistance (SMR) (TC 2.A.7.1) family.</text>
</comment>
<feature type="transmembrane region" description="Helical" evidence="8">
    <location>
        <begin position="5"/>
        <end position="24"/>
    </location>
</feature>
<dbReference type="SUPFAM" id="SSF103481">
    <property type="entry name" value="Multidrug resistance efflux transporter EmrE"/>
    <property type="match status" value="1"/>
</dbReference>
<evidence type="ECO:0000313" key="10">
    <source>
        <dbReference type="Proteomes" id="UP000199700"/>
    </source>
</evidence>
<dbReference type="RefSeq" id="WP_092104021.1">
    <property type="nucleotide sequence ID" value="NZ_LT629739.1"/>
</dbReference>
<keyword evidence="6 8" id="KW-0472">Membrane</keyword>
<dbReference type="GO" id="GO:0005886">
    <property type="term" value="C:plasma membrane"/>
    <property type="evidence" value="ECO:0007669"/>
    <property type="project" value="UniProtKB-SubCell"/>
</dbReference>
<evidence type="ECO:0000256" key="8">
    <source>
        <dbReference type="SAM" id="Phobius"/>
    </source>
</evidence>
<evidence type="ECO:0000256" key="3">
    <source>
        <dbReference type="ARBA" id="ARBA00022475"/>
    </source>
</evidence>
<organism evidence="9 10">
    <name type="scientific">Brevibacterium sandarakinum</name>
    <dbReference type="NCBI Taxonomy" id="629680"/>
    <lineage>
        <taxon>Bacteria</taxon>
        <taxon>Bacillati</taxon>
        <taxon>Actinomycetota</taxon>
        <taxon>Actinomycetes</taxon>
        <taxon>Micrococcales</taxon>
        <taxon>Brevibacteriaceae</taxon>
        <taxon>Brevibacterium</taxon>
    </lineage>
</organism>
<dbReference type="Pfam" id="PF00893">
    <property type="entry name" value="Multi_Drug_Res"/>
    <property type="match status" value="1"/>
</dbReference>
<evidence type="ECO:0000256" key="1">
    <source>
        <dbReference type="ARBA" id="ARBA00004651"/>
    </source>
</evidence>
<evidence type="ECO:0000256" key="6">
    <source>
        <dbReference type="ARBA" id="ARBA00023136"/>
    </source>
</evidence>
<evidence type="ECO:0000313" key="9">
    <source>
        <dbReference type="EMBL" id="SDS09177.1"/>
    </source>
</evidence>
<name>A0A1H1PDG7_BRESA</name>
<keyword evidence="4 7" id="KW-0812">Transmembrane</keyword>
<gene>
    <name evidence="9" type="ORF">SAMN04489751_1207</name>
</gene>
<comment type="subcellular location">
    <subcellularLocation>
        <location evidence="1 7">Cell membrane</location>
        <topology evidence="1 7">Multi-pass membrane protein</topology>
    </subcellularLocation>
</comment>
<keyword evidence="3" id="KW-1003">Cell membrane</keyword>
<dbReference type="GO" id="GO:0022857">
    <property type="term" value="F:transmembrane transporter activity"/>
    <property type="evidence" value="ECO:0007669"/>
    <property type="project" value="InterPro"/>
</dbReference>
<accession>A0A1H1PDG7</accession>
<proteinExistence type="inferred from homology"/>
<feature type="transmembrane region" description="Helical" evidence="8">
    <location>
        <begin position="30"/>
        <end position="50"/>
    </location>
</feature>
<feature type="transmembrane region" description="Helical" evidence="8">
    <location>
        <begin position="57"/>
        <end position="77"/>
    </location>
</feature>
<dbReference type="STRING" id="629680.SAMN04489751_1207"/>
<dbReference type="AlphaFoldDB" id="A0A1H1PDG7"/>
<dbReference type="InterPro" id="IPR037185">
    <property type="entry name" value="EmrE-like"/>
</dbReference>
<dbReference type="InterPro" id="IPR045324">
    <property type="entry name" value="Small_multidrug_res"/>
</dbReference>
<sequence>MRKKWALLTGAVIAEVAGTLMLRATIENPLWIPLVVISYALAFTLLGFALRLGLPIGVVYGTWAAFGVALVAVLGMVVFGDTLSIGAMIGIAAIIAGVVLIETSTTEKPPEAGIEVNA</sequence>
<keyword evidence="2" id="KW-0813">Transport</keyword>
<evidence type="ECO:0000256" key="2">
    <source>
        <dbReference type="ARBA" id="ARBA00022448"/>
    </source>
</evidence>
<dbReference type="Proteomes" id="UP000199700">
    <property type="component" value="Chromosome"/>
</dbReference>
<keyword evidence="10" id="KW-1185">Reference proteome</keyword>
<dbReference type="OrthoDB" id="3175079at2"/>
<dbReference type="EMBL" id="LT629739">
    <property type="protein sequence ID" value="SDS09177.1"/>
    <property type="molecule type" value="Genomic_DNA"/>
</dbReference>
<evidence type="ECO:0000256" key="4">
    <source>
        <dbReference type="ARBA" id="ARBA00022692"/>
    </source>
</evidence>
<protein>
    <submittedName>
        <fullName evidence="9">Small multidrug resistance pump</fullName>
    </submittedName>
</protein>
<evidence type="ECO:0000256" key="5">
    <source>
        <dbReference type="ARBA" id="ARBA00022989"/>
    </source>
</evidence>
<reference evidence="9" key="1">
    <citation type="submission" date="2016-10" db="EMBL/GenBank/DDBJ databases">
        <authorList>
            <person name="Varghese N."/>
            <person name="Submissions S."/>
        </authorList>
    </citation>
    <scope>NUCLEOTIDE SEQUENCE [LARGE SCALE GENOMIC DNA]</scope>
    <source>
        <strain evidence="9">DSM 22082</strain>
    </source>
</reference>
<dbReference type="PANTHER" id="PTHR30561">
    <property type="entry name" value="SMR FAMILY PROTON-DEPENDENT DRUG EFFLUX TRANSPORTER SUGE"/>
    <property type="match status" value="1"/>
</dbReference>
<dbReference type="Gene3D" id="1.10.3730.20">
    <property type="match status" value="1"/>
</dbReference>
<feature type="transmembrane region" description="Helical" evidence="8">
    <location>
        <begin position="83"/>
        <end position="101"/>
    </location>
</feature>
<keyword evidence="5 8" id="KW-1133">Transmembrane helix</keyword>
<dbReference type="InterPro" id="IPR000390">
    <property type="entry name" value="Small_drug/metabolite_transptr"/>
</dbReference>